<protein>
    <submittedName>
        <fullName evidence="2">Uncharacterized protein</fullName>
    </submittedName>
</protein>
<keyword evidence="3" id="KW-1185">Reference proteome</keyword>
<dbReference type="EMBL" id="JAKELL010000006">
    <property type="protein sequence ID" value="KAH8997985.1"/>
    <property type="molecule type" value="Genomic_DNA"/>
</dbReference>
<reference evidence="2" key="1">
    <citation type="submission" date="2022-01" db="EMBL/GenBank/DDBJ databases">
        <title>Comparative genomics reveals a dynamic genome evolution in the ectomycorrhizal milk-cap (Lactarius) mushrooms.</title>
        <authorList>
            <consortium name="DOE Joint Genome Institute"/>
            <person name="Lebreton A."/>
            <person name="Tang N."/>
            <person name="Kuo A."/>
            <person name="LaButti K."/>
            <person name="Drula E."/>
            <person name="Barry K."/>
            <person name="Clum A."/>
            <person name="Lipzen A."/>
            <person name="Mousain D."/>
            <person name="Ng V."/>
            <person name="Wang R."/>
            <person name="Wang X."/>
            <person name="Dai Y."/>
            <person name="Henrissat B."/>
            <person name="Grigoriev I.V."/>
            <person name="Guerin-Laguette A."/>
            <person name="Yu F."/>
            <person name="Martin F.M."/>
        </authorList>
    </citation>
    <scope>NUCLEOTIDE SEQUENCE</scope>
    <source>
        <strain evidence="2">QP</strain>
    </source>
</reference>
<name>A0AAD4QGM0_9AGAM</name>
<feature type="region of interest" description="Disordered" evidence="1">
    <location>
        <begin position="1"/>
        <end position="48"/>
    </location>
</feature>
<accession>A0AAD4QGM0</accession>
<dbReference type="Proteomes" id="UP001201163">
    <property type="component" value="Unassembled WGS sequence"/>
</dbReference>
<evidence type="ECO:0000256" key="1">
    <source>
        <dbReference type="SAM" id="MobiDB-lite"/>
    </source>
</evidence>
<sequence>MALRIGSDGARALIPKLPPFGRISEKESASHRKGQKKKRRETDTQASVWRPVVPYVASASVARRSRGVQKPPPGGVECVQSAAFQKDRARQKAYQEWATEWEKRQEEIRAGRRTASFADKFTLTKPPDGDNHPLWLAATDCERDDKGKKTKKALFSRRTTSAAFQVAVDHAFTSSYATRFRPTDPLESLRCPCGEPRRTSAHTLYHCQRFYFERHAFGVVKYGRTIPYNKLLSSHKKNALRFLTFLQETRALSRPEIGPDAYVPPEPD</sequence>
<evidence type="ECO:0000313" key="3">
    <source>
        <dbReference type="Proteomes" id="UP001201163"/>
    </source>
</evidence>
<evidence type="ECO:0000313" key="2">
    <source>
        <dbReference type="EMBL" id="KAH8997985.1"/>
    </source>
</evidence>
<dbReference type="AlphaFoldDB" id="A0AAD4QGM0"/>
<comment type="caution">
    <text evidence="2">The sequence shown here is derived from an EMBL/GenBank/DDBJ whole genome shotgun (WGS) entry which is preliminary data.</text>
</comment>
<gene>
    <name evidence="2" type="ORF">EDB92DRAFT_1941630</name>
</gene>
<organism evidence="2 3">
    <name type="scientific">Lactarius akahatsu</name>
    <dbReference type="NCBI Taxonomy" id="416441"/>
    <lineage>
        <taxon>Eukaryota</taxon>
        <taxon>Fungi</taxon>
        <taxon>Dikarya</taxon>
        <taxon>Basidiomycota</taxon>
        <taxon>Agaricomycotina</taxon>
        <taxon>Agaricomycetes</taxon>
        <taxon>Russulales</taxon>
        <taxon>Russulaceae</taxon>
        <taxon>Lactarius</taxon>
    </lineage>
</organism>
<proteinExistence type="predicted"/>